<comment type="caution">
    <text evidence="8">The sequence shown here is derived from an EMBL/GenBank/DDBJ whole genome shotgun (WGS) entry which is preliminary data.</text>
</comment>
<reference evidence="8 9" key="1">
    <citation type="submission" date="2020-04" db="EMBL/GenBank/DDBJ databases">
        <title>Perkinsus olseni comparative genomics.</title>
        <authorList>
            <person name="Bogema D.R."/>
        </authorList>
    </citation>
    <scope>NUCLEOTIDE SEQUENCE [LARGE SCALE GENOMIC DNA]</scope>
    <source>
        <strain evidence="8">ATCC PRA-205</strain>
    </source>
</reference>
<evidence type="ECO:0000259" key="7">
    <source>
        <dbReference type="Pfam" id="PF00916"/>
    </source>
</evidence>
<feature type="transmembrane region" description="Helical" evidence="6">
    <location>
        <begin position="71"/>
        <end position="95"/>
    </location>
</feature>
<feature type="transmembrane region" description="Helical" evidence="6">
    <location>
        <begin position="237"/>
        <end position="258"/>
    </location>
</feature>
<evidence type="ECO:0000313" key="8">
    <source>
        <dbReference type="EMBL" id="KAF4735541.1"/>
    </source>
</evidence>
<evidence type="ECO:0000256" key="3">
    <source>
        <dbReference type="ARBA" id="ARBA00022989"/>
    </source>
</evidence>
<protein>
    <recommendedName>
        <fullName evidence="7">SLC26A/SulP transporter domain-containing protein</fullName>
    </recommendedName>
</protein>
<feature type="transmembrane region" description="Helical" evidence="6">
    <location>
        <begin position="6"/>
        <end position="27"/>
    </location>
</feature>
<feature type="non-terminal residue" evidence="8">
    <location>
        <position position="414"/>
    </location>
</feature>
<dbReference type="GO" id="GO:0055085">
    <property type="term" value="P:transmembrane transport"/>
    <property type="evidence" value="ECO:0007669"/>
    <property type="project" value="InterPro"/>
</dbReference>
<proteinExistence type="predicted"/>
<feature type="transmembrane region" description="Helical" evidence="6">
    <location>
        <begin position="195"/>
        <end position="217"/>
    </location>
</feature>
<feature type="region of interest" description="Disordered" evidence="5">
    <location>
        <begin position="383"/>
        <end position="414"/>
    </location>
</feature>
<dbReference type="AlphaFoldDB" id="A0A7J6SRQ9"/>
<accession>A0A7J6SRQ9</accession>
<evidence type="ECO:0000256" key="5">
    <source>
        <dbReference type="SAM" id="MobiDB-lite"/>
    </source>
</evidence>
<name>A0A7J6SRQ9_PEROL</name>
<sequence length="414" mass="44147">TRVACQLALITGVALWVMAALRMSFLVRFISRPALSGFVTGSAFVILATQMKDFFGLRSVPKGVDFFENVYFITTCLPQTSFPVVLLGVLVVVIIEGSKRFKATPYLRRVSQFKELIAVVIATILCWLISSLYTEEVEDFIPHVGEVPSGLPSFSLPSLEGITEVIPNGFMVSLMCFISSYAPAKKFAIVDRYDINAGSELTALGAANIIGSLFGAMPVQGGMSRTSLGYASGVKSQVAGLVAAVVAVGVLALLTPLIPTGPVVQAAIAFNQLQQLGKQVASHGLRSAAQPEEVTLCGPADADTGDERVRRSASVYIPASPQIYPTFGAAEDQLDPLSGLPSKERMMLNNSYSFGERKLAKLSGGSAASTRATTAGFTLIRSPSHLLRTRREENSSQKNPSEEVEELVTDVAAT</sequence>
<evidence type="ECO:0000256" key="1">
    <source>
        <dbReference type="ARBA" id="ARBA00004141"/>
    </source>
</evidence>
<keyword evidence="3 6" id="KW-1133">Transmembrane helix</keyword>
<dbReference type="GO" id="GO:0016020">
    <property type="term" value="C:membrane"/>
    <property type="evidence" value="ECO:0007669"/>
    <property type="project" value="UniProtKB-SubCell"/>
</dbReference>
<dbReference type="EMBL" id="JABANM010012716">
    <property type="protein sequence ID" value="KAF4735541.1"/>
    <property type="molecule type" value="Genomic_DNA"/>
</dbReference>
<dbReference type="InterPro" id="IPR001902">
    <property type="entry name" value="SLC26A/SulP_fam"/>
</dbReference>
<gene>
    <name evidence="8" type="ORF">FOZ62_028139</name>
</gene>
<evidence type="ECO:0000256" key="4">
    <source>
        <dbReference type="ARBA" id="ARBA00023136"/>
    </source>
</evidence>
<keyword evidence="2 6" id="KW-0812">Transmembrane</keyword>
<organism evidence="8 9">
    <name type="scientific">Perkinsus olseni</name>
    <name type="common">Perkinsus atlanticus</name>
    <dbReference type="NCBI Taxonomy" id="32597"/>
    <lineage>
        <taxon>Eukaryota</taxon>
        <taxon>Sar</taxon>
        <taxon>Alveolata</taxon>
        <taxon>Perkinsozoa</taxon>
        <taxon>Perkinsea</taxon>
        <taxon>Perkinsida</taxon>
        <taxon>Perkinsidae</taxon>
        <taxon>Perkinsus</taxon>
    </lineage>
</organism>
<comment type="subcellular location">
    <subcellularLocation>
        <location evidence="1">Membrane</location>
        <topology evidence="1">Multi-pass membrane protein</topology>
    </subcellularLocation>
</comment>
<feature type="domain" description="SLC26A/SulP transporter" evidence="7">
    <location>
        <begin position="2"/>
        <end position="274"/>
    </location>
</feature>
<dbReference type="PANTHER" id="PTHR11814">
    <property type="entry name" value="SULFATE TRANSPORTER"/>
    <property type="match status" value="1"/>
</dbReference>
<dbReference type="Pfam" id="PF00916">
    <property type="entry name" value="Sulfate_transp"/>
    <property type="match status" value="1"/>
</dbReference>
<feature type="non-terminal residue" evidence="8">
    <location>
        <position position="1"/>
    </location>
</feature>
<feature type="transmembrane region" description="Helical" evidence="6">
    <location>
        <begin position="165"/>
        <end position="183"/>
    </location>
</feature>
<evidence type="ECO:0000256" key="2">
    <source>
        <dbReference type="ARBA" id="ARBA00022692"/>
    </source>
</evidence>
<keyword evidence="4 6" id="KW-0472">Membrane</keyword>
<feature type="transmembrane region" description="Helical" evidence="6">
    <location>
        <begin position="116"/>
        <end position="133"/>
    </location>
</feature>
<evidence type="ECO:0000256" key="6">
    <source>
        <dbReference type="SAM" id="Phobius"/>
    </source>
</evidence>
<feature type="transmembrane region" description="Helical" evidence="6">
    <location>
        <begin position="34"/>
        <end position="51"/>
    </location>
</feature>
<dbReference type="Proteomes" id="UP000574390">
    <property type="component" value="Unassembled WGS sequence"/>
</dbReference>
<dbReference type="InterPro" id="IPR011547">
    <property type="entry name" value="SLC26A/SulP_dom"/>
</dbReference>
<evidence type="ECO:0000313" key="9">
    <source>
        <dbReference type="Proteomes" id="UP000574390"/>
    </source>
</evidence>